<evidence type="ECO:0000259" key="4">
    <source>
        <dbReference type="Pfam" id="PF08341"/>
    </source>
</evidence>
<feature type="region of interest" description="Disordered" evidence="1">
    <location>
        <begin position="241"/>
        <end position="263"/>
    </location>
</feature>
<evidence type="ECO:0000256" key="2">
    <source>
        <dbReference type="SAM" id="Phobius"/>
    </source>
</evidence>
<reference evidence="5" key="2">
    <citation type="journal article" date="2023" name="Int. J. Syst. Evol. Microbiol.">
        <title>Streptomyces marispadix sp. nov., isolated from marine beach sediment of the Northern Coast of Portugal.</title>
        <authorList>
            <person name="dos Santos J.D.N."/>
            <person name="Vitorino I.R."/>
            <person name="Kallscheuer N."/>
            <person name="Srivastava A."/>
            <person name="Krautwurst S."/>
            <person name="Marz M."/>
            <person name="Jogler C."/>
            <person name="Lobo Da Cunha A."/>
            <person name="Catita J."/>
            <person name="Goncalves H."/>
            <person name="Gonzalez I."/>
            <person name="Reyes F."/>
            <person name="Lage O.M."/>
        </authorList>
    </citation>
    <scope>NUCLEOTIDE SEQUENCE</scope>
    <source>
        <strain evidence="5">M600PL45_2</strain>
    </source>
</reference>
<feature type="signal peptide" evidence="3">
    <location>
        <begin position="1"/>
        <end position="39"/>
    </location>
</feature>
<feature type="chain" id="PRO_5045561809" evidence="3">
    <location>
        <begin position="40"/>
        <end position="498"/>
    </location>
</feature>
<dbReference type="InterPro" id="IPR013552">
    <property type="entry name" value="Thioester_dom"/>
</dbReference>
<organism evidence="5 6">
    <name type="scientific">Streptomyces marispadix</name>
    <dbReference type="NCBI Taxonomy" id="2922868"/>
    <lineage>
        <taxon>Bacteria</taxon>
        <taxon>Bacillati</taxon>
        <taxon>Actinomycetota</taxon>
        <taxon>Actinomycetes</taxon>
        <taxon>Kitasatosporales</taxon>
        <taxon>Streptomycetaceae</taxon>
        <taxon>Streptomyces</taxon>
    </lineage>
</organism>
<proteinExistence type="predicted"/>
<keyword evidence="6" id="KW-1185">Reference proteome</keyword>
<evidence type="ECO:0000256" key="1">
    <source>
        <dbReference type="SAM" id="MobiDB-lite"/>
    </source>
</evidence>
<dbReference type="NCBIfam" id="TIGR03934">
    <property type="entry name" value="TQXA_dom"/>
    <property type="match status" value="1"/>
</dbReference>
<dbReference type="Proteomes" id="UP001166784">
    <property type="component" value="Unassembled WGS sequence"/>
</dbReference>
<evidence type="ECO:0000313" key="5">
    <source>
        <dbReference type="EMBL" id="MCH6160329.1"/>
    </source>
</evidence>
<dbReference type="Pfam" id="PF08341">
    <property type="entry name" value="TED"/>
    <property type="match status" value="1"/>
</dbReference>
<sequence length="498" mass="51015">MTAVSGHTAARAARRLAVASLATVLFAAGVTATATPAYAASDDEPSRQGGATATLDGLKTYRQAVVHEGGEALTTGAGLFEMAVDGGGRLQTYGLDVDNPTQRHARYGETDWGRTSLHDNPEAGKILWILRHSYPQVDDLQALAKTARSGKLSPRTAAAGTQVAIWRFTDGRSARRGGAGGGGAVRVEAADPAAERLADHLERSARRMAEPRASLSLDPVALPRRSGSALGPFTVRTTAPGVAVSQTPGSGSPHARIVGRDGKRATSVRDGARLYFDVPGGRRAGAASLTVQAATKVPVGRAFTGVGGHARSQAQILAGSSRSMVSATADVNWAADGAIPAVKAEKNCARQGVGLTVSNAGDRPFRFRLGGREHAVDAADSRTFMVPVHEDQAYRIPLTGPHGLEKSFTGVLDCATRSAMPVTEAEDDEGDVTLRTATVGGSGAADAAAVAETGDLAETGAPGTPLIAGTAVGLVVLGAMAVLFVRRKNPDDGGVQGG</sequence>
<keyword evidence="2" id="KW-1133">Transmembrane helix</keyword>
<gene>
    <name evidence="5" type="ORF">MMA15_07820</name>
</gene>
<feature type="domain" description="Thioester" evidence="4">
    <location>
        <begin position="93"/>
        <end position="178"/>
    </location>
</feature>
<keyword evidence="2" id="KW-0812">Transmembrane</keyword>
<feature type="transmembrane region" description="Helical" evidence="2">
    <location>
        <begin position="466"/>
        <end position="485"/>
    </location>
</feature>
<accession>A0ABS9SVM3</accession>
<dbReference type="EMBL" id="JAKWJU010000002">
    <property type="protein sequence ID" value="MCH6160329.1"/>
    <property type="molecule type" value="Genomic_DNA"/>
</dbReference>
<comment type="caution">
    <text evidence="5">The sequence shown here is derived from an EMBL/GenBank/DDBJ whole genome shotgun (WGS) entry which is preliminary data.</text>
</comment>
<reference evidence="5" key="1">
    <citation type="submission" date="2022-03" db="EMBL/GenBank/DDBJ databases">
        <authorList>
            <person name="Santos J.D.N."/>
            <person name="Kallscheuer N."/>
            <person name="Jogler C."/>
            <person name="Lage O.M."/>
        </authorList>
    </citation>
    <scope>NUCLEOTIDE SEQUENCE</scope>
    <source>
        <strain evidence="5">M600PL45_2</strain>
    </source>
</reference>
<keyword evidence="2" id="KW-0472">Membrane</keyword>
<dbReference type="NCBIfam" id="NF041528">
    <property type="entry name" value="strep_LAETG"/>
    <property type="match status" value="1"/>
</dbReference>
<name>A0ABS9SVM3_9ACTN</name>
<keyword evidence="3" id="KW-0732">Signal</keyword>
<protein>
    <submittedName>
        <fullName evidence="5">Thioester domain-containing protein</fullName>
    </submittedName>
</protein>
<dbReference type="InterPro" id="IPR023849">
    <property type="entry name" value="TQXA_dom"/>
</dbReference>
<evidence type="ECO:0000256" key="3">
    <source>
        <dbReference type="SAM" id="SignalP"/>
    </source>
</evidence>
<evidence type="ECO:0000313" key="6">
    <source>
        <dbReference type="Proteomes" id="UP001166784"/>
    </source>
</evidence>